<evidence type="ECO:0000256" key="6">
    <source>
        <dbReference type="ARBA" id="ARBA00023163"/>
    </source>
</evidence>
<protein>
    <recommendedName>
        <fullName evidence="2">Negative regulator of flagellin synthesis</fullName>
    </recommendedName>
</protein>
<keyword evidence="5" id="KW-0805">Transcription regulation</keyword>
<evidence type="ECO:0000313" key="8">
    <source>
        <dbReference type="EMBL" id="GGG67387.1"/>
    </source>
</evidence>
<keyword evidence="3" id="KW-0678">Repressor</keyword>
<organism evidence="8 9">
    <name type="scientific">Virgibacillus oceani</name>
    <dbReference type="NCBI Taxonomy" id="1479511"/>
    <lineage>
        <taxon>Bacteria</taxon>
        <taxon>Bacillati</taxon>
        <taxon>Bacillota</taxon>
        <taxon>Bacilli</taxon>
        <taxon>Bacillales</taxon>
        <taxon>Bacillaceae</taxon>
        <taxon>Virgibacillus</taxon>
    </lineage>
</organism>
<feature type="domain" description="Anti-sigma-28 factor FlgM C-terminal" evidence="7">
    <location>
        <begin position="32"/>
        <end position="81"/>
    </location>
</feature>
<dbReference type="Pfam" id="PF04316">
    <property type="entry name" value="FlgM"/>
    <property type="match status" value="1"/>
</dbReference>
<dbReference type="GO" id="GO:0044781">
    <property type="term" value="P:bacterial-type flagellum organization"/>
    <property type="evidence" value="ECO:0007669"/>
    <property type="project" value="UniProtKB-KW"/>
</dbReference>
<dbReference type="NCBIfam" id="TIGR03824">
    <property type="entry name" value="FlgM_jcvi"/>
    <property type="match status" value="1"/>
</dbReference>
<dbReference type="Gene3D" id="6.10.140.30">
    <property type="entry name" value="Anti-sigma-28 factor FlgM"/>
    <property type="match status" value="1"/>
</dbReference>
<evidence type="ECO:0000256" key="5">
    <source>
        <dbReference type="ARBA" id="ARBA00023015"/>
    </source>
</evidence>
<gene>
    <name evidence="8" type="ORF">GCM10011398_08920</name>
</gene>
<evidence type="ECO:0000256" key="1">
    <source>
        <dbReference type="ARBA" id="ARBA00005322"/>
    </source>
</evidence>
<evidence type="ECO:0000259" key="7">
    <source>
        <dbReference type="Pfam" id="PF04316"/>
    </source>
</evidence>
<evidence type="ECO:0000313" key="9">
    <source>
        <dbReference type="Proteomes" id="UP000622860"/>
    </source>
</evidence>
<accession>A0A917LZF0</accession>
<dbReference type="Proteomes" id="UP000622860">
    <property type="component" value="Unassembled WGS sequence"/>
</dbReference>
<evidence type="ECO:0000256" key="2">
    <source>
        <dbReference type="ARBA" id="ARBA00017823"/>
    </source>
</evidence>
<keyword evidence="6" id="KW-0804">Transcription</keyword>
<dbReference type="InterPro" id="IPR007412">
    <property type="entry name" value="FlgM"/>
</dbReference>
<dbReference type="RefSeq" id="WP_188454140.1">
    <property type="nucleotide sequence ID" value="NZ_BMFR01000002.1"/>
</dbReference>
<name>A0A917LZF0_9BACI</name>
<dbReference type="SUPFAM" id="SSF101498">
    <property type="entry name" value="Anti-sigma factor FlgM"/>
    <property type="match status" value="1"/>
</dbReference>
<dbReference type="GO" id="GO:0045892">
    <property type="term" value="P:negative regulation of DNA-templated transcription"/>
    <property type="evidence" value="ECO:0007669"/>
    <property type="project" value="InterPro"/>
</dbReference>
<keyword evidence="4" id="KW-1005">Bacterial flagellum biogenesis</keyword>
<evidence type="ECO:0000256" key="3">
    <source>
        <dbReference type="ARBA" id="ARBA00022491"/>
    </source>
</evidence>
<reference evidence="8" key="2">
    <citation type="submission" date="2020-09" db="EMBL/GenBank/DDBJ databases">
        <authorList>
            <person name="Sun Q."/>
            <person name="Zhou Y."/>
        </authorList>
    </citation>
    <scope>NUCLEOTIDE SEQUENCE</scope>
    <source>
        <strain evidence="8">CGMCC 1.12754</strain>
    </source>
</reference>
<sequence length="88" mass="10195">MKINGPNQTNFNPYKNNIQKQTDLKKDIAQQDQLQISKQAKKLQENVKPNAERAAYVQDIKKSVESGEYQVDPEKTAKKMIAFWTKQL</sequence>
<dbReference type="InterPro" id="IPR031316">
    <property type="entry name" value="FlgM_C"/>
</dbReference>
<dbReference type="EMBL" id="BMFR01000002">
    <property type="protein sequence ID" value="GGG67387.1"/>
    <property type="molecule type" value="Genomic_DNA"/>
</dbReference>
<proteinExistence type="inferred from homology"/>
<evidence type="ECO:0000256" key="4">
    <source>
        <dbReference type="ARBA" id="ARBA00022795"/>
    </source>
</evidence>
<comment type="caution">
    <text evidence="8">The sequence shown here is derived from an EMBL/GenBank/DDBJ whole genome shotgun (WGS) entry which is preliminary data.</text>
</comment>
<keyword evidence="9" id="KW-1185">Reference proteome</keyword>
<reference evidence="8" key="1">
    <citation type="journal article" date="2014" name="Int. J. Syst. Evol. Microbiol.">
        <title>Complete genome sequence of Corynebacterium casei LMG S-19264T (=DSM 44701T), isolated from a smear-ripened cheese.</title>
        <authorList>
            <consortium name="US DOE Joint Genome Institute (JGI-PGF)"/>
            <person name="Walter F."/>
            <person name="Albersmeier A."/>
            <person name="Kalinowski J."/>
            <person name="Ruckert C."/>
        </authorList>
    </citation>
    <scope>NUCLEOTIDE SEQUENCE</scope>
    <source>
        <strain evidence="8">CGMCC 1.12754</strain>
    </source>
</reference>
<dbReference type="AlphaFoldDB" id="A0A917LZF0"/>
<comment type="similarity">
    <text evidence="1">Belongs to the FlgM family.</text>
</comment>
<dbReference type="InterPro" id="IPR035890">
    <property type="entry name" value="Anti-sigma-28_factor_FlgM_sf"/>
</dbReference>